<keyword evidence="14" id="KW-1185">Reference proteome</keyword>
<name>A0A5E8BX47_9ASCO</name>
<feature type="region of interest" description="Disordered" evidence="10">
    <location>
        <begin position="152"/>
        <end position="178"/>
    </location>
</feature>
<dbReference type="EMBL" id="CABVLU010000003">
    <property type="protein sequence ID" value="VVT54077.1"/>
    <property type="molecule type" value="Genomic_DNA"/>
</dbReference>
<keyword evidence="5" id="KW-0238">DNA-binding</keyword>
<evidence type="ECO:0000259" key="11">
    <source>
        <dbReference type="Pfam" id="PF02270"/>
    </source>
</evidence>
<accession>A0A5E8BX47</accession>
<gene>
    <name evidence="13" type="ORF">SAPINGB_P003895</name>
</gene>
<keyword evidence="7" id="KW-0539">Nucleus</keyword>
<dbReference type="InterPro" id="IPR036390">
    <property type="entry name" value="WH_DNA-bd_sf"/>
</dbReference>
<dbReference type="CDD" id="cd07980">
    <property type="entry name" value="TFIIF_beta"/>
    <property type="match status" value="1"/>
</dbReference>
<protein>
    <recommendedName>
        <fullName evidence="3">Transcription initiation factor IIF subunit beta</fullName>
    </recommendedName>
    <alternativeName>
        <fullName evidence="9">TFIIF medium subunit</fullName>
    </alternativeName>
    <alternativeName>
        <fullName evidence="8">TFIIF-beta</fullName>
    </alternativeName>
</protein>
<evidence type="ECO:0000256" key="2">
    <source>
        <dbReference type="ARBA" id="ARBA00009543"/>
    </source>
</evidence>
<dbReference type="SUPFAM" id="SSF50916">
    <property type="entry name" value="Rap30/74 interaction domains"/>
    <property type="match status" value="1"/>
</dbReference>
<feature type="domain" description="TFIIF beta subunit N-terminal" evidence="12">
    <location>
        <begin position="65"/>
        <end position="211"/>
    </location>
</feature>
<reference evidence="13 14" key="1">
    <citation type="submission" date="2019-09" db="EMBL/GenBank/DDBJ databases">
        <authorList>
            <person name="Brejova B."/>
        </authorList>
    </citation>
    <scope>NUCLEOTIDE SEQUENCE [LARGE SCALE GENOMIC DNA]</scope>
</reference>
<dbReference type="InterPro" id="IPR036388">
    <property type="entry name" value="WH-like_DNA-bd_sf"/>
</dbReference>
<dbReference type="SUPFAM" id="SSF46785">
    <property type="entry name" value="Winged helix' DNA-binding domain"/>
    <property type="match status" value="1"/>
</dbReference>
<dbReference type="GO" id="GO:0005674">
    <property type="term" value="C:transcription factor TFIIF complex"/>
    <property type="evidence" value="ECO:0007669"/>
    <property type="project" value="InterPro"/>
</dbReference>
<comment type="subcellular location">
    <subcellularLocation>
        <location evidence="1">Nucleus</location>
    </subcellularLocation>
</comment>
<feature type="domain" description="TFIIF beta subunit HTH" evidence="11">
    <location>
        <begin position="278"/>
        <end position="342"/>
    </location>
</feature>
<dbReference type="OrthoDB" id="26094at2759"/>
<dbReference type="Gene3D" id="1.10.10.10">
    <property type="entry name" value="Winged helix-like DNA-binding domain superfamily/Winged helix DNA-binding domain"/>
    <property type="match status" value="1"/>
</dbReference>
<dbReference type="InterPro" id="IPR040450">
    <property type="entry name" value="TFIIF_beta_HTH"/>
</dbReference>
<dbReference type="FunFam" id="1.10.10.10:FF:000035">
    <property type="entry name" value="General transcription factor IIF subunit 2"/>
    <property type="match status" value="1"/>
</dbReference>
<feature type="compositionally biased region" description="Acidic residues" evidence="10">
    <location>
        <begin position="378"/>
        <end position="398"/>
    </location>
</feature>
<evidence type="ECO:0000313" key="13">
    <source>
        <dbReference type="EMBL" id="VVT54077.1"/>
    </source>
</evidence>
<comment type="similarity">
    <text evidence="2">Belongs to the TFIIF beta subunit family.</text>
</comment>
<evidence type="ECO:0000259" key="12">
    <source>
        <dbReference type="Pfam" id="PF17683"/>
    </source>
</evidence>
<dbReference type="InterPro" id="IPR040504">
    <property type="entry name" value="TFIIF_beta_N"/>
</dbReference>
<keyword evidence="6" id="KW-0804">Transcription</keyword>
<feature type="compositionally biased region" description="Low complexity" evidence="10">
    <location>
        <begin position="27"/>
        <end position="39"/>
    </location>
</feature>
<evidence type="ECO:0000256" key="3">
    <source>
        <dbReference type="ARBA" id="ARBA00021453"/>
    </source>
</evidence>
<keyword evidence="4" id="KW-0805">Transcription regulation</keyword>
<dbReference type="GeneID" id="43582710"/>
<evidence type="ECO:0000256" key="5">
    <source>
        <dbReference type="ARBA" id="ARBA00023125"/>
    </source>
</evidence>
<dbReference type="InterPro" id="IPR003196">
    <property type="entry name" value="TFIIF_beta"/>
</dbReference>
<evidence type="ECO:0000256" key="9">
    <source>
        <dbReference type="ARBA" id="ARBA00081863"/>
    </source>
</evidence>
<feature type="compositionally biased region" description="Acidic residues" evidence="10">
    <location>
        <begin position="40"/>
        <end position="57"/>
    </location>
</feature>
<evidence type="ECO:0000256" key="7">
    <source>
        <dbReference type="ARBA" id="ARBA00023242"/>
    </source>
</evidence>
<evidence type="ECO:0000256" key="8">
    <source>
        <dbReference type="ARBA" id="ARBA00081473"/>
    </source>
</evidence>
<proteinExistence type="inferred from homology"/>
<dbReference type="GO" id="GO:0006367">
    <property type="term" value="P:transcription initiation at RNA polymerase II promoter"/>
    <property type="evidence" value="ECO:0007669"/>
    <property type="project" value="InterPro"/>
</dbReference>
<feature type="region of interest" description="Disordered" evidence="10">
    <location>
        <begin position="1"/>
        <end position="57"/>
    </location>
</feature>
<dbReference type="Pfam" id="PF02270">
    <property type="entry name" value="TFIIF_beta"/>
    <property type="match status" value="1"/>
</dbReference>
<feature type="compositionally biased region" description="Basic and acidic residues" evidence="10">
    <location>
        <begin position="9"/>
        <end position="23"/>
    </location>
</feature>
<dbReference type="RefSeq" id="XP_031854501.1">
    <property type="nucleotide sequence ID" value="XM_031998610.1"/>
</dbReference>
<dbReference type="GO" id="GO:0003677">
    <property type="term" value="F:DNA binding"/>
    <property type="evidence" value="ECO:0007669"/>
    <property type="project" value="UniProtKB-KW"/>
</dbReference>
<evidence type="ECO:0000256" key="1">
    <source>
        <dbReference type="ARBA" id="ARBA00004123"/>
    </source>
</evidence>
<evidence type="ECO:0000256" key="4">
    <source>
        <dbReference type="ARBA" id="ARBA00023015"/>
    </source>
</evidence>
<evidence type="ECO:0000256" key="10">
    <source>
        <dbReference type="SAM" id="MobiDB-lite"/>
    </source>
</evidence>
<dbReference type="Pfam" id="PF17683">
    <property type="entry name" value="TFIIF_beta_N"/>
    <property type="match status" value="1"/>
</dbReference>
<dbReference type="Proteomes" id="UP000398389">
    <property type="component" value="Unassembled WGS sequence"/>
</dbReference>
<evidence type="ECO:0000313" key="14">
    <source>
        <dbReference type="Proteomes" id="UP000398389"/>
    </source>
</evidence>
<evidence type="ECO:0000256" key="6">
    <source>
        <dbReference type="ARBA" id="ARBA00023163"/>
    </source>
</evidence>
<dbReference type="AlphaFoldDB" id="A0A5E8BX47"/>
<sequence>MAPNVAIKQEPKDESLGRNDTSESKIVNGNRVSGNNSSENLEDIDEDDLEDDEDSLDLDTSKADTKVWLVRLPKFLMEKWRDHDKLQGQNLGKVMIHNNTSNPSEQKWDVKLLLNDTPETQDIPREYDIMLAEQRDNNNTFVFTEKDLPKYDKKKSQDATSLAAKQQQQQHSRRGGRFQFNKDRFVPYVKTIPKRTSLVGKVCHECNVIPSLNDPNYNKVISSRRRLQEEEPRPKVTLLSDSLEVSSGAFSQTLRGQASQFMRAQKKDSKASSEGKATRIPRNELLDLLFKLFESYDYWSLKGLKERTKQPEVYLKEVLDEIAILIKKGPYSMKYSLKPEYKKHGMVGNGVADGSSKSNGEAQVEDGSAGGNPSNEGNEGDEDYDEDDEDDIEMETVV</sequence>
<organism evidence="13 14">
    <name type="scientific">Magnusiomyces paraingens</name>
    <dbReference type="NCBI Taxonomy" id="2606893"/>
    <lineage>
        <taxon>Eukaryota</taxon>
        <taxon>Fungi</taxon>
        <taxon>Dikarya</taxon>
        <taxon>Ascomycota</taxon>
        <taxon>Saccharomycotina</taxon>
        <taxon>Dipodascomycetes</taxon>
        <taxon>Dipodascales</taxon>
        <taxon>Dipodascaceae</taxon>
        <taxon>Magnusiomyces</taxon>
    </lineage>
</organism>
<feature type="region of interest" description="Disordered" evidence="10">
    <location>
        <begin position="347"/>
        <end position="398"/>
    </location>
</feature>
<dbReference type="InterPro" id="IPR011039">
    <property type="entry name" value="TFIIF_interaction"/>
</dbReference>
<dbReference type="PANTHER" id="PTHR10445:SF0">
    <property type="entry name" value="GENERAL TRANSCRIPTION FACTOR IIF SUBUNIT 2"/>
    <property type="match status" value="1"/>
</dbReference>
<dbReference type="PANTHER" id="PTHR10445">
    <property type="entry name" value="GENERAL TRANSCRIPTION FACTOR IIF SUBUNIT 2"/>
    <property type="match status" value="1"/>
</dbReference>